<dbReference type="FunFam" id="3.40.930.10:FF:000020">
    <property type="entry name" value="Anion exchange protein"/>
    <property type="match status" value="1"/>
</dbReference>
<evidence type="ECO:0000256" key="2">
    <source>
        <dbReference type="ARBA" id="ARBA00010993"/>
    </source>
</evidence>
<dbReference type="SUPFAM" id="SSF55804">
    <property type="entry name" value="Phoshotransferase/anion transport protein"/>
    <property type="match status" value="1"/>
</dbReference>
<feature type="transmembrane region" description="Helical" evidence="9">
    <location>
        <begin position="1095"/>
        <end position="1115"/>
    </location>
</feature>
<dbReference type="GO" id="GO:0015701">
    <property type="term" value="P:bicarbonate transport"/>
    <property type="evidence" value="ECO:0007669"/>
    <property type="project" value="TreeGrafter"/>
</dbReference>
<dbReference type="OMA" id="YNANERD"/>
<feature type="transmembrane region" description="Helical" evidence="9">
    <location>
        <begin position="644"/>
        <end position="666"/>
    </location>
</feature>
<comment type="similarity">
    <text evidence="2 9">Belongs to the anion exchanger (TC 2.A.31) family.</text>
</comment>
<keyword evidence="7 9" id="KW-0406">Ion transport</keyword>
<protein>
    <recommendedName>
        <fullName evidence="9">Anion exchange protein</fullName>
    </recommendedName>
</protein>
<feature type="transmembrane region" description="Helical" evidence="9">
    <location>
        <begin position="1010"/>
        <end position="1029"/>
    </location>
</feature>
<feature type="region of interest" description="Disordered" evidence="10">
    <location>
        <begin position="1199"/>
        <end position="1219"/>
    </location>
</feature>
<dbReference type="eggNOG" id="KOG1172">
    <property type="taxonomic scope" value="Eukaryota"/>
</dbReference>
<dbReference type="InterPro" id="IPR013769">
    <property type="entry name" value="Band3_cytoplasmic_dom"/>
</dbReference>
<feature type="compositionally biased region" description="Basic residues" evidence="10">
    <location>
        <begin position="93"/>
        <end position="102"/>
    </location>
</feature>
<feature type="compositionally biased region" description="Low complexity" evidence="10">
    <location>
        <begin position="178"/>
        <end position="187"/>
    </location>
</feature>
<dbReference type="NCBIfam" id="TIGR00834">
    <property type="entry name" value="ae"/>
    <property type="match status" value="1"/>
</dbReference>
<dbReference type="Gene3D" id="3.40.930.10">
    <property type="entry name" value="Mannitol-specific EII, Chain A"/>
    <property type="match status" value="1"/>
</dbReference>
<feature type="region of interest" description="Disordered" evidence="10">
    <location>
        <begin position="1"/>
        <end position="119"/>
    </location>
</feature>
<dbReference type="GO" id="GO:0005886">
    <property type="term" value="C:plasma membrane"/>
    <property type="evidence" value="ECO:0007669"/>
    <property type="project" value="UniProtKB-SubCell"/>
</dbReference>
<evidence type="ECO:0000256" key="7">
    <source>
        <dbReference type="ARBA" id="ARBA00023065"/>
    </source>
</evidence>
<dbReference type="EnsemblMetazoa" id="SMAR002621-RA">
    <property type="protein sequence ID" value="SMAR002621-PA"/>
    <property type="gene ID" value="SMAR002621"/>
</dbReference>
<keyword evidence="6 9" id="KW-1133">Transmembrane helix</keyword>
<feature type="transmembrane region" description="Helical" evidence="9">
    <location>
        <begin position="917"/>
        <end position="934"/>
    </location>
</feature>
<dbReference type="GO" id="GO:0051453">
    <property type="term" value="P:regulation of intracellular pH"/>
    <property type="evidence" value="ECO:0007669"/>
    <property type="project" value="TreeGrafter"/>
</dbReference>
<evidence type="ECO:0000259" key="11">
    <source>
        <dbReference type="Pfam" id="PF00955"/>
    </source>
</evidence>
<dbReference type="PRINTS" id="PR01231">
    <property type="entry name" value="HCO3TRNSPORT"/>
</dbReference>
<dbReference type="InterPro" id="IPR011531">
    <property type="entry name" value="HCO3_transpt-like_TM_dom"/>
</dbReference>
<feature type="transmembrane region" description="Helical" evidence="9">
    <location>
        <begin position="1165"/>
        <end position="1182"/>
    </location>
</feature>
<feature type="compositionally biased region" description="Polar residues" evidence="10">
    <location>
        <begin position="1"/>
        <end position="10"/>
    </location>
</feature>
<dbReference type="EMBL" id="JH431195">
    <property type="status" value="NOT_ANNOTATED_CDS"/>
    <property type="molecule type" value="Genomic_DNA"/>
</dbReference>
<feature type="transmembrane region" description="Helical" evidence="9">
    <location>
        <begin position="880"/>
        <end position="897"/>
    </location>
</feature>
<keyword evidence="4" id="KW-1003">Cell membrane</keyword>
<feature type="compositionally biased region" description="Basic and acidic residues" evidence="10">
    <location>
        <begin position="36"/>
        <end position="49"/>
    </location>
</feature>
<dbReference type="STRING" id="126957.T1INN8"/>
<dbReference type="Pfam" id="PF00955">
    <property type="entry name" value="HCO3_cotransp"/>
    <property type="match status" value="1"/>
</dbReference>
<evidence type="ECO:0000256" key="8">
    <source>
        <dbReference type="ARBA" id="ARBA00023136"/>
    </source>
</evidence>
<comment type="subcellular location">
    <subcellularLocation>
        <location evidence="1">Cell membrane</location>
        <topology evidence="1">Multi-pass membrane protein</topology>
    </subcellularLocation>
    <subcellularLocation>
        <location evidence="9">Membrane</location>
        <topology evidence="9">Multi-pass membrane protein</topology>
    </subcellularLocation>
</comment>
<evidence type="ECO:0000313" key="13">
    <source>
        <dbReference type="EnsemblMetazoa" id="SMAR002621-PA"/>
    </source>
</evidence>
<feature type="compositionally biased region" description="Polar residues" evidence="10">
    <location>
        <begin position="188"/>
        <end position="199"/>
    </location>
</feature>
<feature type="transmembrane region" description="Helical" evidence="9">
    <location>
        <begin position="968"/>
        <end position="989"/>
    </location>
</feature>
<feature type="compositionally biased region" description="Basic residues" evidence="10">
    <location>
        <begin position="224"/>
        <end position="237"/>
    </location>
</feature>
<dbReference type="AlphaFoldDB" id="T1INN8"/>
<dbReference type="PhylomeDB" id="T1INN8"/>
<keyword evidence="14" id="KW-1185">Reference proteome</keyword>
<feature type="compositionally biased region" description="Basic and acidic residues" evidence="10">
    <location>
        <begin position="59"/>
        <end position="80"/>
    </location>
</feature>
<evidence type="ECO:0000259" key="12">
    <source>
        <dbReference type="Pfam" id="PF07565"/>
    </source>
</evidence>
<feature type="transmembrane region" description="Helical" evidence="9">
    <location>
        <begin position="809"/>
        <end position="827"/>
    </location>
</feature>
<feature type="transmembrane region" description="Helical" evidence="9">
    <location>
        <begin position="724"/>
        <end position="745"/>
    </location>
</feature>
<keyword evidence="8 9" id="KW-0472">Membrane</keyword>
<dbReference type="FunFam" id="1.10.287.570:FF:000001">
    <property type="entry name" value="Anion exchange protein"/>
    <property type="match status" value="1"/>
</dbReference>
<keyword evidence="5 9" id="KW-0812">Transmembrane</keyword>
<evidence type="ECO:0000256" key="6">
    <source>
        <dbReference type="ARBA" id="ARBA00022989"/>
    </source>
</evidence>
<evidence type="ECO:0000256" key="4">
    <source>
        <dbReference type="ARBA" id="ARBA00022475"/>
    </source>
</evidence>
<dbReference type="InterPro" id="IPR003020">
    <property type="entry name" value="HCO3_transpt_euk"/>
</dbReference>
<feature type="transmembrane region" description="Helical" evidence="9">
    <location>
        <begin position="678"/>
        <end position="704"/>
    </location>
</feature>
<evidence type="ECO:0000256" key="1">
    <source>
        <dbReference type="ARBA" id="ARBA00004651"/>
    </source>
</evidence>
<dbReference type="GO" id="GO:0008509">
    <property type="term" value="F:monoatomic anion transmembrane transporter activity"/>
    <property type="evidence" value="ECO:0007669"/>
    <property type="project" value="InterPro"/>
</dbReference>
<feature type="compositionally biased region" description="Basic and acidic residues" evidence="10">
    <location>
        <begin position="238"/>
        <end position="256"/>
    </location>
</feature>
<feature type="domain" description="Bicarbonate transporter-like transmembrane" evidence="11">
    <location>
        <begin position="615"/>
        <end position="1198"/>
    </location>
</feature>
<dbReference type="Proteomes" id="UP000014500">
    <property type="component" value="Unassembled WGS sequence"/>
</dbReference>
<feature type="region of interest" description="Disordered" evidence="10">
    <location>
        <begin position="178"/>
        <end position="256"/>
    </location>
</feature>
<dbReference type="GO" id="GO:0005452">
    <property type="term" value="F:solute:inorganic anion antiporter activity"/>
    <property type="evidence" value="ECO:0007669"/>
    <property type="project" value="InterPro"/>
</dbReference>
<name>T1INN8_STRMM</name>
<proteinExistence type="inferred from homology"/>
<dbReference type="HOGENOM" id="CLU_002289_1_0_1"/>
<sequence length="1219" mass="138775">MDDSANSPAHSINPAEARRQTFQSARRWTENSLDEEMAKLFRPPDRESLRTMIEMGPEVPKERRRFNETDYKMHRGESFPHMHHPLKALHSSRSSRRRKSTSKHPQSELENEQFDGSTSNANILQQYSFDEEPCDTKQKKVGFYLGDKAQDSTDSMSFDEATKIPTKEKVVEKGAVESSSLVSSLPSTTQENFQFSSLDAKSDAGEELKERDENIEEKEEELRHKHRHKHHHRHKHNRKDDEELLSRQRTGSEVEPNEIRVPFEADEAMLLQEGDLNVMASHRFDDARGMRRHKIQPQPKISSRILLLDLEEKDLPGIAYRIVEAMVANDQIQNDDKAAVMRVLLLRHKHVADHHIGHSFAGLRRNLSSNVSSLTQLNDENKLKINKNLSFTNCNEENMNIVKIPLMSESRKNSHDLTSVKFNEGYSVIDRKDGSLSNGSAFDVESVASNRHVTPDYYIMRKIPYGCEGSAVFVGTVDFLEEPTMAFIRLAEGLYIPSALEVPIPVRFLFILLGPPDCDLDYHEVGRSFSTLMSDKSFTTVAYNANERDDLLRAINEFLDQSIVFPPGDWDFRTFDPTQIIQKKQSRRNLKRWVSDSQVCVAKKSSVDPLKRTGRLFGGLRREVMNRFPLYWSDILDALNPQCLASVVFIYFAALSGAISFGGLLGDKTNNLIGVCETLIATSLSGCIFALFSGQPLMIIGVTGPTLLFDESLYQFCDKLGYEFLTLRVWIGIWVAVFTILFVMFEGSFFLRYITRFTEEILAALISIIFIYESIVKLVQVDLKLTIAFVLWSSFWVHNYKTLSMNVNGIFSVVSMSLQIFQLHPLTPFMCPSMNMNNTAMKTFNETNWGNTTLANFSLQFMIDQDGIQEEINSNEPNTALLSTILMFGTFFIAFFLREFRNGKYLGRVARRALGDFGVPIAIIIMVTLDYLIHETYTQKLQVPSGLTPSKPEERGWFINPMGREGDFPIWLIFGSILPAILFFILIFMEEQIGELLVQKKERNLRKGSGYHIDILLINCLNMLCALIGGPWMSAAIVRAISHIMSLTVMSRSHAPGDKPYILGVKEQRVTNFCVSLLVGVSVAMAPLLRLIPVPVLFGVFLYMGFVSMIGVQFIERLHLLAMPVKHHPDVVYVRRVRTFKMHAFTIIQLCCISLLWFVKESPGAIGLPFVLLLMIPLRRYLFKFGFSENELQALDGVAPEEGNEEEEKDFYQEAKIPG</sequence>
<evidence type="ECO:0000256" key="3">
    <source>
        <dbReference type="ARBA" id="ARBA00022448"/>
    </source>
</evidence>
<reference evidence="13" key="2">
    <citation type="submission" date="2015-02" db="UniProtKB">
        <authorList>
            <consortium name="EnsemblMetazoa"/>
        </authorList>
    </citation>
    <scope>IDENTIFICATION</scope>
</reference>
<evidence type="ECO:0000256" key="5">
    <source>
        <dbReference type="ARBA" id="ARBA00022692"/>
    </source>
</evidence>
<keyword evidence="3 9" id="KW-0813">Transport</keyword>
<dbReference type="PANTHER" id="PTHR11453">
    <property type="entry name" value="ANION EXCHANGE PROTEIN"/>
    <property type="match status" value="1"/>
</dbReference>
<dbReference type="Pfam" id="PF07565">
    <property type="entry name" value="Band_3_cyto"/>
    <property type="match status" value="1"/>
</dbReference>
<evidence type="ECO:0000313" key="14">
    <source>
        <dbReference type="Proteomes" id="UP000014500"/>
    </source>
</evidence>
<accession>T1INN8</accession>
<feature type="domain" description="Band 3 cytoplasmic" evidence="12">
    <location>
        <begin position="305"/>
        <end position="571"/>
    </location>
</feature>
<dbReference type="Gene3D" id="1.10.287.570">
    <property type="entry name" value="Helical hairpin bin"/>
    <property type="match status" value="1"/>
</dbReference>
<feature type="compositionally biased region" description="Basic and acidic residues" evidence="10">
    <location>
        <begin position="200"/>
        <end position="212"/>
    </location>
</feature>
<evidence type="ECO:0000256" key="10">
    <source>
        <dbReference type="SAM" id="MobiDB-lite"/>
    </source>
</evidence>
<feature type="transmembrane region" description="Helical" evidence="9">
    <location>
        <begin position="1142"/>
        <end position="1159"/>
    </location>
</feature>
<dbReference type="InterPro" id="IPR016152">
    <property type="entry name" value="PTrfase/Anion_transptr"/>
</dbReference>
<evidence type="ECO:0000256" key="9">
    <source>
        <dbReference type="RuleBase" id="RU362035"/>
    </source>
</evidence>
<organism evidence="13 14">
    <name type="scientific">Strigamia maritima</name>
    <name type="common">European centipede</name>
    <name type="synonym">Geophilus maritimus</name>
    <dbReference type="NCBI Taxonomy" id="126957"/>
    <lineage>
        <taxon>Eukaryota</taxon>
        <taxon>Metazoa</taxon>
        <taxon>Ecdysozoa</taxon>
        <taxon>Arthropoda</taxon>
        <taxon>Myriapoda</taxon>
        <taxon>Chilopoda</taxon>
        <taxon>Pleurostigmophora</taxon>
        <taxon>Geophilomorpha</taxon>
        <taxon>Linotaeniidae</taxon>
        <taxon>Strigamia</taxon>
    </lineage>
</organism>
<reference evidence="14" key="1">
    <citation type="submission" date="2011-05" db="EMBL/GenBank/DDBJ databases">
        <authorList>
            <person name="Richards S.R."/>
            <person name="Qu J."/>
            <person name="Jiang H."/>
            <person name="Jhangiani S.N."/>
            <person name="Agravi P."/>
            <person name="Goodspeed R."/>
            <person name="Gross S."/>
            <person name="Mandapat C."/>
            <person name="Jackson L."/>
            <person name="Mathew T."/>
            <person name="Pu L."/>
            <person name="Thornton R."/>
            <person name="Saada N."/>
            <person name="Wilczek-Boney K.B."/>
            <person name="Lee S."/>
            <person name="Kovar C."/>
            <person name="Wu Y."/>
            <person name="Scherer S.E."/>
            <person name="Worley K.C."/>
            <person name="Muzny D.M."/>
            <person name="Gibbs R."/>
        </authorList>
    </citation>
    <scope>NUCLEOTIDE SEQUENCE</scope>
    <source>
        <strain evidence="14">Brora</strain>
    </source>
</reference>
<dbReference type="PANTHER" id="PTHR11453:SF47">
    <property type="entry name" value="ANION EXCHANGE PROTEIN"/>
    <property type="match status" value="1"/>
</dbReference>